<dbReference type="PROSITE" id="PS50887">
    <property type="entry name" value="GGDEF"/>
    <property type="match status" value="1"/>
</dbReference>
<dbReference type="CDD" id="cd00130">
    <property type="entry name" value="PAS"/>
    <property type="match status" value="1"/>
</dbReference>
<dbReference type="Gene3D" id="3.30.450.20">
    <property type="entry name" value="PAS domain"/>
    <property type="match status" value="1"/>
</dbReference>
<dbReference type="Pfam" id="PF08448">
    <property type="entry name" value="PAS_4"/>
    <property type="match status" value="1"/>
</dbReference>
<dbReference type="EC" id="2.7.7.65" evidence="4"/>
<dbReference type="SMART" id="SM00086">
    <property type="entry name" value="PAC"/>
    <property type="match status" value="1"/>
</dbReference>
<dbReference type="InterPro" id="IPR035965">
    <property type="entry name" value="PAS-like_dom_sf"/>
</dbReference>
<evidence type="ECO:0000313" key="5">
    <source>
        <dbReference type="Proteomes" id="UP001611415"/>
    </source>
</evidence>
<dbReference type="InterPro" id="IPR000160">
    <property type="entry name" value="GGDEF_dom"/>
</dbReference>
<dbReference type="InterPro" id="IPR029787">
    <property type="entry name" value="Nucleotide_cyclase"/>
</dbReference>
<dbReference type="SMART" id="SM00091">
    <property type="entry name" value="PAS"/>
    <property type="match status" value="1"/>
</dbReference>
<evidence type="ECO:0000313" key="4">
    <source>
        <dbReference type="EMBL" id="MFI2477150.1"/>
    </source>
</evidence>
<dbReference type="Pfam" id="PF00990">
    <property type="entry name" value="GGDEF"/>
    <property type="match status" value="1"/>
</dbReference>
<dbReference type="InterPro" id="IPR001610">
    <property type="entry name" value="PAC"/>
</dbReference>
<dbReference type="PROSITE" id="PS50113">
    <property type="entry name" value="PAC"/>
    <property type="match status" value="1"/>
</dbReference>
<feature type="domain" description="PAS" evidence="1">
    <location>
        <begin position="143"/>
        <end position="213"/>
    </location>
</feature>
<feature type="domain" description="PAC" evidence="2">
    <location>
        <begin position="217"/>
        <end position="269"/>
    </location>
</feature>
<dbReference type="PROSITE" id="PS50112">
    <property type="entry name" value="PAS"/>
    <property type="match status" value="1"/>
</dbReference>
<dbReference type="PANTHER" id="PTHR44757:SF2">
    <property type="entry name" value="BIOFILM ARCHITECTURE MAINTENANCE PROTEIN MBAA"/>
    <property type="match status" value="1"/>
</dbReference>
<dbReference type="NCBIfam" id="TIGR00254">
    <property type="entry name" value="GGDEF"/>
    <property type="match status" value="1"/>
</dbReference>
<evidence type="ECO:0000259" key="1">
    <source>
        <dbReference type="PROSITE" id="PS50112"/>
    </source>
</evidence>
<dbReference type="PANTHER" id="PTHR44757">
    <property type="entry name" value="DIGUANYLATE CYCLASE DGCP"/>
    <property type="match status" value="1"/>
</dbReference>
<dbReference type="Gene3D" id="3.30.70.270">
    <property type="match status" value="1"/>
</dbReference>
<dbReference type="SUPFAM" id="SSF55073">
    <property type="entry name" value="Nucleotide cyclase"/>
    <property type="match status" value="1"/>
</dbReference>
<dbReference type="InterPro" id="IPR013656">
    <property type="entry name" value="PAS_4"/>
</dbReference>
<proteinExistence type="predicted"/>
<comment type="caution">
    <text evidence="4">The sequence shown here is derived from an EMBL/GenBank/DDBJ whole genome shotgun (WGS) entry which is preliminary data.</text>
</comment>
<dbReference type="Proteomes" id="UP001611415">
    <property type="component" value="Unassembled WGS sequence"/>
</dbReference>
<organism evidence="4 5">
    <name type="scientific">Nocardia xishanensis</name>
    <dbReference type="NCBI Taxonomy" id="238964"/>
    <lineage>
        <taxon>Bacteria</taxon>
        <taxon>Bacillati</taxon>
        <taxon>Actinomycetota</taxon>
        <taxon>Actinomycetes</taxon>
        <taxon>Mycobacteriales</taxon>
        <taxon>Nocardiaceae</taxon>
        <taxon>Nocardia</taxon>
    </lineage>
</organism>
<dbReference type="SMART" id="SM00267">
    <property type="entry name" value="GGDEF"/>
    <property type="match status" value="1"/>
</dbReference>
<dbReference type="InterPro" id="IPR000700">
    <property type="entry name" value="PAS-assoc_C"/>
</dbReference>
<feature type="domain" description="GGDEF" evidence="3">
    <location>
        <begin position="294"/>
        <end position="427"/>
    </location>
</feature>
<accession>A0ABW7X810</accession>
<keyword evidence="5" id="KW-1185">Reference proteome</keyword>
<keyword evidence="4" id="KW-0548">Nucleotidyltransferase</keyword>
<dbReference type="InterPro" id="IPR052155">
    <property type="entry name" value="Biofilm_reg_signaling"/>
</dbReference>
<evidence type="ECO:0000259" key="3">
    <source>
        <dbReference type="PROSITE" id="PS50887"/>
    </source>
</evidence>
<dbReference type="CDD" id="cd01949">
    <property type="entry name" value="GGDEF"/>
    <property type="match status" value="1"/>
</dbReference>
<dbReference type="GO" id="GO:0052621">
    <property type="term" value="F:diguanylate cyclase activity"/>
    <property type="evidence" value="ECO:0007669"/>
    <property type="project" value="UniProtKB-EC"/>
</dbReference>
<dbReference type="RefSeq" id="WP_357410035.1">
    <property type="nucleotide sequence ID" value="NZ_JBEYCD010000018.1"/>
</dbReference>
<protein>
    <submittedName>
        <fullName evidence="4">Diguanylate cyclase domain-containing protein</fullName>
        <ecNumber evidence="4">2.7.7.65</ecNumber>
    </submittedName>
</protein>
<dbReference type="SUPFAM" id="SSF55785">
    <property type="entry name" value="PYP-like sensor domain (PAS domain)"/>
    <property type="match status" value="1"/>
</dbReference>
<dbReference type="EMBL" id="JBIRYO010000022">
    <property type="protein sequence ID" value="MFI2477150.1"/>
    <property type="molecule type" value="Genomic_DNA"/>
</dbReference>
<dbReference type="InterPro" id="IPR000014">
    <property type="entry name" value="PAS"/>
</dbReference>
<dbReference type="NCBIfam" id="TIGR00229">
    <property type="entry name" value="sensory_box"/>
    <property type="match status" value="1"/>
</dbReference>
<reference evidence="4 5" key="1">
    <citation type="submission" date="2024-10" db="EMBL/GenBank/DDBJ databases">
        <title>The Natural Products Discovery Center: Release of the First 8490 Sequenced Strains for Exploring Actinobacteria Biosynthetic Diversity.</title>
        <authorList>
            <person name="Kalkreuter E."/>
            <person name="Kautsar S.A."/>
            <person name="Yang D."/>
            <person name="Bader C.D."/>
            <person name="Teijaro C.N."/>
            <person name="Fluegel L."/>
            <person name="Davis C.M."/>
            <person name="Simpson J.R."/>
            <person name="Lauterbach L."/>
            <person name="Steele A.D."/>
            <person name="Gui C."/>
            <person name="Meng S."/>
            <person name="Li G."/>
            <person name="Viehrig K."/>
            <person name="Ye F."/>
            <person name="Su P."/>
            <person name="Kiefer A.F."/>
            <person name="Nichols A."/>
            <person name="Cepeda A.J."/>
            <person name="Yan W."/>
            <person name="Fan B."/>
            <person name="Jiang Y."/>
            <person name="Adhikari A."/>
            <person name="Zheng C.-J."/>
            <person name="Schuster L."/>
            <person name="Cowan T.M."/>
            <person name="Smanski M.J."/>
            <person name="Chevrette M.G."/>
            <person name="De Carvalho L.P.S."/>
            <person name="Shen B."/>
        </authorList>
    </citation>
    <scope>NUCLEOTIDE SEQUENCE [LARGE SCALE GENOMIC DNA]</scope>
    <source>
        <strain evidence="4 5">NPDC019275</strain>
    </source>
</reference>
<name>A0ABW7X810_9NOCA</name>
<dbReference type="InterPro" id="IPR043128">
    <property type="entry name" value="Rev_trsase/Diguanyl_cyclase"/>
</dbReference>
<evidence type="ECO:0000259" key="2">
    <source>
        <dbReference type="PROSITE" id="PS50113"/>
    </source>
</evidence>
<keyword evidence="4" id="KW-0808">Transferase</keyword>
<gene>
    <name evidence="4" type="ORF">ACH49W_27550</name>
</gene>
<sequence length="427" mass="45465">MGLRELALRWADALDGVVAPTLTRAETEAMLADLSELLVAAIRGDGDLRDAHDAAVVLVAANYRDPLMISRSIAVICHDMVAEVCAPGTAEYERVRDRAVAVAAEFAAGCTGALRAAALAEQETTLGAALATARDAEVRRQLSEARFEAVFAGASVGIGTVDVTGRVLAVNAAFAEMLGLPQGQMPGRMVAELIGPANIGHAYGRFRSMLAGETDRFRVETTHVRPDGGLAHIDLSMSAVRDADGRIQFLIGVAVDVTERKQLADRLWHDAHHDNLTGLPNRLLFFDRLASAVPPIGLCYLDLDGFKTVNDEWGHTVGDRVLHEVAQRLRVAAESLGGLAARVGGDEFIVLVERCAGEPQLTSVADELRAALTTPLRVAGHPVHVGASVGTVYVVDRPSAIDALMHAVDTAMYRDKTGRSPRGPRTV</sequence>